<sequence>MNNNDPILHLSELLPKVIKLAYEAGDKIMKIRQQASYDVEKKQDDSPVTEADYASHNHIIKGLNDLPQDWPVLSEEDPDITFDMRQQWSTYWLIDPLDGTRDFIAGRETFSVNIALIHNHQPILGVIQLPVTGECFSAAYNFGARKQLLDQEPKAIQVAQLGSRPPVISVSGARKNDRLKNLLASIGHHELIYIGSSIKSCRVAEGEVDFYPCLGPTSEWDTAAAQCIVEQAGGYFTDVKGEKLRYNERPTLLNPWFMVYGDNSHDWYQHIPKED</sequence>
<dbReference type="Pfam" id="PF00459">
    <property type="entry name" value="Inositol_P"/>
    <property type="match status" value="1"/>
</dbReference>
<keyword evidence="4 6" id="KW-0378">Hydrolase</keyword>
<dbReference type="InterPro" id="IPR020550">
    <property type="entry name" value="Inositol_monophosphatase_CS"/>
</dbReference>
<dbReference type="Gene3D" id="3.40.190.80">
    <property type="match status" value="1"/>
</dbReference>
<evidence type="ECO:0000256" key="5">
    <source>
        <dbReference type="ARBA" id="ARBA00023136"/>
    </source>
</evidence>
<dbReference type="GO" id="GO:0000287">
    <property type="term" value="F:magnesium ion binding"/>
    <property type="evidence" value="ECO:0007669"/>
    <property type="project" value="InterPro"/>
</dbReference>
<reference evidence="6" key="1">
    <citation type="submission" date="2018-06" db="EMBL/GenBank/DDBJ databases">
        <authorList>
            <person name="Zhirakovskaya E."/>
        </authorList>
    </citation>
    <scope>NUCLEOTIDE SEQUENCE</scope>
</reference>
<dbReference type="EC" id="3.1.3.7" evidence="6"/>
<dbReference type="NCBIfam" id="TIGR01331">
    <property type="entry name" value="bisphos_cysQ"/>
    <property type="match status" value="1"/>
</dbReference>
<dbReference type="GO" id="GO:0008441">
    <property type="term" value="F:3'(2'),5'-bisphosphate nucleotidase activity"/>
    <property type="evidence" value="ECO:0007669"/>
    <property type="project" value="UniProtKB-EC"/>
</dbReference>
<accession>A0A3B0ZN95</accession>
<dbReference type="HAMAP" id="MF_02095">
    <property type="entry name" value="CysQ"/>
    <property type="match status" value="1"/>
</dbReference>
<evidence type="ECO:0000256" key="4">
    <source>
        <dbReference type="ARBA" id="ARBA00022801"/>
    </source>
</evidence>
<keyword evidence="5" id="KW-0472">Membrane</keyword>
<keyword evidence="3" id="KW-0997">Cell inner membrane</keyword>
<dbReference type="CDD" id="cd01638">
    <property type="entry name" value="CysQ"/>
    <property type="match status" value="1"/>
</dbReference>
<dbReference type="GO" id="GO:0050427">
    <property type="term" value="P:3'-phosphoadenosine 5'-phosphosulfate metabolic process"/>
    <property type="evidence" value="ECO:0007669"/>
    <property type="project" value="TreeGrafter"/>
</dbReference>
<dbReference type="SUPFAM" id="SSF56655">
    <property type="entry name" value="Carbohydrate phosphatase"/>
    <property type="match status" value="1"/>
</dbReference>
<name>A0A3B0ZN95_9ZZZZ</name>
<evidence type="ECO:0000256" key="2">
    <source>
        <dbReference type="ARBA" id="ARBA00022475"/>
    </source>
</evidence>
<evidence type="ECO:0000313" key="6">
    <source>
        <dbReference type="EMBL" id="VAW82854.1"/>
    </source>
</evidence>
<evidence type="ECO:0000256" key="1">
    <source>
        <dbReference type="ARBA" id="ARBA00005289"/>
    </source>
</evidence>
<dbReference type="InterPro" id="IPR050725">
    <property type="entry name" value="CysQ/Inositol_MonoPase"/>
</dbReference>
<evidence type="ECO:0000256" key="3">
    <source>
        <dbReference type="ARBA" id="ARBA00022519"/>
    </source>
</evidence>
<comment type="similarity">
    <text evidence="1">Belongs to the inositol monophosphatase superfamily. CysQ family.</text>
</comment>
<keyword evidence="2" id="KW-1003">Cell membrane</keyword>
<dbReference type="PROSITE" id="PS00630">
    <property type="entry name" value="IMP_2"/>
    <property type="match status" value="1"/>
</dbReference>
<dbReference type="Gene3D" id="3.30.540.10">
    <property type="entry name" value="Fructose-1,6-Bisphosphatase, subunit A, domain 1"/>
    <property type="match status" value="1"/>
</dbReference>
<dbReference type="EMBL" id="UOFL01000256">
    <property type="protein sequence ID" value="VAW82854.1"/>
    <property type="molecule type" value="Genomic_DNA"/>
</dbReference>
<dbReference type="InterPro" id="IPR006240">
    <property type="entry name" value="CysQ"/>
</dbReference>
<proteinExistence type="inferred from homology"/>
<dbReference type="PANTHER" id="PTHR43028:SF7">
    <property type="entry name" value="3'(2'),5'-BISPHOSPHATE NUCLEOTIDASE CYSQ"/>
    <property type="match status" value="1"/>
</dbReference>
<dbReference type="PANTHER" id="PTHR43028">
    <property type="entry name" value="3'(2'),5'-BISPHOSPHATE NUCLEOTIDASE 1"/>
    <property type="match status" value="1"/>
</dbReference>
<protein>
    <submittedName>
        <fullName evidence="6">3'(2'),5'-bisphosphate nucleotidase</fullName>
        <ecNumber evidence="6">3.1.3.7</ecNumber>
    </submittedName>
</protein>
<dbReference type="InterPro" id="IPR000760">
    <property type="entry name" value="Inositol_monophosphatase-like"/>
</dbReference>
<dbReference type="GO" id="GO:0046854">
    <property type="term" value="P:phosphatidylinositol phosphate biosynthetic process"/>
    <property type="evidence" value="ECO:0007669"/>
    <property type="project" value="InterPro"/>
</dbReference>
<dbReference type="GO" id="GO:0000103">
    <property type="term" value="P:sulfate assimilation"/>
    <property type="evidence" value="ECO:0007669"/>
    <property type="project" value="TreeGrafter"/>
</dbReference>
<gene>
    <name evidence="6" type="ORF">MNBD_GAMMA12-1880</name>
</gene>
<dbReference type="AlphaFoldDB" id="A0A3B0ZN95"/>
<organism evidence="6">
    <name type="scientific">hydrothermal vent metagenome</name>
    <dbReference type="NCBI Taxonomy" id="652676"/>
    <lineage>
        <taxon>unclassified sequences</taxon>
        <taxon>metagenomes</taxon>
        <taxon>ecological metagenomes</taxon>
    </lineage>
</organism>